<dbReference type="GeneID" id="91407051"/>
<sequence>MTGPSAPRPAGPLVCRWCRIPLTTDRARWWDNQPECRDPHACTDRIWRTL</sequence>
<name>A0A1Y2NN38_STRFR</name>
<dbReference type="EMBL" id="MIFZ01000344">
    <property type="protein sequence ID" value="OSY48810.1"/>
    <property type="molecule type" value="Genomic_DNA"/>
</dbReference>
<protein>
    <submittedName>
        <fullName evidence="1">Uncharacterized protein</fullName>
    </submittedName>
</protein>
<dbReference type="EMBL" id="MIFZ01000278">
    <property type="protein sequence ID" value="OSY50637.1"/>
    <property type="molecule type" value="Genomic_DNA"/>
</dbReference>
<dbReference type="AlphaFoldDB" id="A0A1Y2NN38"/>
<dbReference type="RefSeq" id="WP_158936036.1">
    <property type="nucleotide sequence ID" value="NZ_ASYR01000007.1"/>
</dbReference>
<evidence type="ECO:0000313" key="2">
    <source>
        <dbReference type="EMBL" id="OSY50423.1"/>
    </source>
</evidence>
<evidence type="ECO:0000313" key="1">
    <source>
        <dbReference type="EMBL" id="OSY48810.1"/>
    </source>
</evidence>
<evidence type="ECO:0000313" key="3">
    <source>
        <dbReference type="EMBL" id="OSY50637.1"/>
    </source>
</evidence>
<dbReference type="Proteomes" id="UP000194318">
    <property type="component" value="Unassembled WGS sequence"/>
</dbReference>
<dbReference type="EMBL" id="MIFZ01000283">
    <property type="protein sequence ID" value="OSY50423.1"/>
    <property type="molecule type" value="Genomic_DNA"/>
</dbReference>
<organism evidence="1 4">
    <name type="scientific">Streptomyces fradiae ATCC 10745 = DSM 40063</name>
    <dbReference type="NCBI Taxonomy" id="1319510"/>
    <lineage>
        <taxon>Bacteria</taxon>
        <taxon>Bacillati</taxon>
        <taxon>Actinomycetota</taxon>
        <taxon>Actinomycetes</taxon>
        <taxon>Kitasatosporales</taxon>
        <taxon>Streptomycetaceae</taxon>
        <taxon>Streptomyces</taxon>
    </lineage>
</organism>
<gene>
    <name evidence="3" type="ORF">BG846_03805</name>
    <name evidence="2" type="ORF">BG846_03999</name>
    <name evidence="1" type="ORF">BG846_05603</name>
</gene>
<evidence type="ECO:0000313" key="4">
    <source>
        <dbReference type="Proteomes" id="UP000194318"/>
    </source>
</evidence>
<accession>A0A1Y2NN38</accession>
<proteinExistence type="predicted"/>
<reference evidence="1 4" key="1">
    <citation type="submission" date="2016-09" db="EMBL/GenBank/DDBJ databases">
        <title>Streptomyces fradiae DSM40063, a candidate organism with high potential of specific P450 cytochromes.</title>
        <authorList>
            <person name="Grumaz C."/>
            <person name="Vainshtein Y."/>
            <person name="Kirstahler P."/>
            <person name="Sohn K."/>
        </authorList>
    </citation>
    <scope>NUCLEOTIDE SEQUENCE [LARGE SCALE GENOMIC DNA]</scope>
    <source>
        <strain evidence="1 4">DSM 40063</strain>
    </source>
</reference>
<comment type="caution">
    <text evidence="1">The sequence shown here is derived from an EMBL/GenBank/DDBJ whole genome shotgun (WGS) entry which is preliminary data.</text>
</comment>